<comment type="subcellular location">
    <subcellularLocation>
        <location evidence="1 5">Secreted</location>
    </subcellularLocation>
</comment>
<name>A0A9W7DC17_9STRA</name>
<dbReference type="OrthoDB" id="145792at2759"/>
<keyword evidence="4 5" id="KW-0732">Signal</keyword>
<evidence type="ECO:0000256" key="3">
    <source>
        <dbReference type="ARBA" id="ARBA00022525"/>
    </source>
</evidence>
<evidence type="ECO:0000313" key="8">
    <source>
        <dbReference type="Proteomes" id="UP001165121"/>
    </source>
</evidence>
<dbReference type="Pfam" id="PF16810">
    <property type="entry name" value="RXLR"/>
    <property type="match status" value="1"/>
</dbReference>
<dbReference type="AlphaFoldDB" id="A0A9W7DC17"/>
<dbReference type="InterPro" id="IPR031825">
    <property type="entry name" value="RXLR"/>
</dbReference>
<evidence type="ECO:0000256" key="1">
    <source>
        <dbReference type="ARBA" id="ARBA00004613"/>
    </source>
</evidence>
<comment type="caution">
    <text evidence="7">The sequence shown here is derived from an EMBL/GenBank/DDBJ whole genome shotgun (WGS) entry which is preliminary data.</text>
</comment>
<evidence type="ECO:0000256" key="4">
    <source>
        <dbReference type="ARBA" id="ARBA00022729"/>
    </source>
</evidence>
<proteinExistence type="inferred from homology"/>
<reference evidence="7" key="1">
    <citation type="submission" date="2023-04" db="EMBL/GenBank/DDBJ databases">
        <title>Phytophthora fragariaefolia NBRC 109709.</title>
        <authorList>
            <person name="Ichikawa N."/>
            <person name="Sato H."/>
            <person name="Tonouchi N."/>
        </authorList>
    </citation>
    <scope>NUCLEOTIDE SEQUENCE</scope>
    <source>
        <strain evidence="7">NBRC 109709</strain>
    </source>
</reference>
<feature type="region of interest" description="Disordered" evidence="6">
    <location>
        <begin position="34"/>
        <end position="58"/>
    </location>
</feature>
<feature type="chain" id="PRO_5040827615" description="RxLR effector protein" evidence="5">
    <location>
        <begin position="21"/>
        <end position="85"/>
    </location>
</feature>
<comment type="domain">
    <text evidence="5">The RxLR-dEER motif acts to carry the protein into the host cell cytoplasm through binding to cell surface phosphatidylinositol-3-phosphate.</text>
</comment>
<keyword evidence="3 5" id="KW-0964">Secreted</keyword>
<comment type="function">
    <text evidence="5">Effector that suppresses plant defense responses during pathogen infection.</text>
</comment>
<feature type="signal peptide" evidence="5">
    <location>
        <begin position="1"/>
        <end position="20"/>
    </location>
</feature>
<comment type="similarity">
    <text evidence="2 5">Belongs to the RxLR effector family.</text>
</comment>
<sequence>MRSYFFVFAAAASLLATSDAALGLKVSSAGQTLDQNNVNDKRGLTDGSETSTPDAGDKNFGLAIMAKLQQIMDSEKAKKPESSRN</sequence>
<keyword evidence="8" id="KW-1185">Reference proteome</keyword>
<dbReference type="Proteomes" id="UP001165121">
    <property type="component" value="Unassembled WGS sequence"/>
</dbReference>
<evidence type="ECO:0000256" key="5">
    <source>
        <dbReference type="RuleBase" id="RU367124"/>
    </source>
</evidence>
<gene>
    <name evidence="7" type="ORF">Pfra01_002934700</name>
</gene>
<dbReference type="EMBL" id="BSXT01018866">
    <property type="protein sequence ID" value="GMG15122.1"/>
    <property type="molecule type" value="Genomic_DNA"/>
</dbReference>
<organism evidence="7 8">
    <name type="scientific">Phytophthora fragariaefolia</name>
    <dbReference type="NCBI Taxonomy" id="1490495"/>
    <lineage>
        <taxon>Eukaryota</taxon>
        <taxon>Sar</taxon>
        <taxon>Stramenopiles</taxon>
        <taxon>Oomycota</taxon>
        <taxon>Peronosporomycetes</taxon>
        <taxon>Peronosporales</taxon>
        <taxon>Peronosporaceae</taxon>
        <taxon>Phytophthora</taxon>
    </lineage>
</organism>
<evidence type="ECO:0000256" key="2">
    <source>
        <dbReference type="ARBA" id="ARBA00010400"/>
    </source>
</evidence>
<evidence type="ECO:0000256" key="6">
    <source>
        <dbReference type="SAM" id="MobiDB-lite"/>
    </source>
</evidence>
<evidence type="ECO:0000313" key="7">
    <source>
        <dbReference type="EMBL" id="GMG15122.1"/>
    </source>
</evidence>
<accession>A0A9W7DC17</accession>
<protein>
    <recommendedName>
        <fullName evidence="5">RxLR effector protein</fullName>
    </recommendedName>
</protein>